<dbReference type="AlphaFoldDB" id="A0A976FLU4"/>
<reference evidence="3 4" key="1">
    <citation type="journal article" date="2021" name="Genome Biol.">
        <title>AFLAP: assembly-free linkage analysis pipeline using k-mers from genome sequencing data.</title>
        <authorList>
            <person name="Fletcher K."/>
            <person name="Zhang L."/>
            <person name="Gil J."/>
            <person name="Han R."/>
            <person name="Cavanaugh K."/>
            <person name="Michelmore R."/>
        </authorList>
    </citation>
    <scope>NUCLEOTIDE SEQUENCE [LARGE SCALE GENOMIC DNA]</scope>
    <source>
        <strain evidence="3 4">SF5</strain>
    </source>
</reference>
<gene>
    <name evidence="3" type="ORF">CCR75_002865</name>
</gene>
<comment type="caution">
    <text evidence="3">The sequence shown here is derived from an EMBL/GenBank/DDBJ whole genome shotgun (WGS) entry which is preliminary data.</text>
</comment>
<proteinExistence type="predicted"/>
<keyword evidence="4" id="KW-1185">Reference proteome</keyword>
<dbReference type="EMBL" id="SHOA02000002">
    <property type="protein sequence ID" value="TDH69185.1"/>
    <property type="molecule type" value="Genomic_DNA"/>
</dbReference>
<feature type="chain" id="PRO_5037892210" description="Secreted protein" evidence="2">
    <location>
        <begin position="21"/>
        <end position="114"/>
    </location>
</feature>
<evidence type="ECO:0000313" key="4">
    <source>
        <dbReference type="Proteomes" id="UP000294530"/>
    </source>
</evidence>
<dbReference type="Proteomes" id="UP000294530">
    <property type="component" value="Unassembled WGS sequence"/>
</dbReference>
<feature type="signal peptide" evidence="2">
    <location>
        <begin position="1"/>
        <end position="20"/>
    </location>
</feature>
<dbReference type="GeneID" id="94346633"/>
<evidence type="ECO:0000313" key="3">
    <source>
        <dbReference type="EMBL" id="TDH69185.1"/>
    </source>
</evidence>
<feature type="compositionally biased region" description="Gly residues" evidence="1">
    <location>
        <begin position="51"/>
        <end position="67"/>
    </location>
</feature>
<organism evidence="3 4">
    <name type="scientific">Bremia lactucae</name>
    <name type="common">Lettuce downy mildew</name>
    <dbReference type="NCBI Taxonomy" id="4779"/>
    <lineage>
        <taxon>Eukaryota</taxon>
        <taxon>Sar</taxon>
        <taxon>Stramenopiles</taxon>
        <taxon>Oomycota</taxon>
        <taxon>Peronosporomycetes</taxon>
        <taxon>Peronosporales</taxon>
        <taxon>Peronosporaceae</taxon>
        <taxon>Bremia</taxon>
    </lineage>
</organism>
<protein>
    <recommendedName>
        <fullName evidence="5">Secreted protein</fullName>
    </recommendedName>
</protein>
<feature type="region of interest" description="Disordered" evidence="1">
    <location>
        <begin position="27"/>
        <end position="68"/>
    </location>
</feature>
<dbReference type="RefSeq" id="XP_067818684.1">
    <property type="nucleotide sequence ID" value="XM_067960962.1"/>
</dbReference>
<feature type="compositionally biased region" description="Polar residues" evidence="1">
    <location>
        <begin position="31"/>
        <end position="40"/>
    </location>
</feature>
<evidence type="ECO:0000256" key="2">
    <source>
        <dbReference type="SAM" id="SignalP"/>
    </source>
</evidence>
<accession>A0A976FLU4</accession>
<dbReference type="KEGG" id="blac:94346633"/>
<evidence type="ECO:0000256" key="1">
    <source>
        <dbReference type="SAM" id="MobiDB-lite"/>
    </source>
</evidence>
<name>A0A976FLU4_BRELC</name>
<evidence type="ECO:0008006" key="5">
    <source>
        <dbReference type="Google" id="ProtNLM"/>
    </source>
</evidence>
<sequence length="114" mass="12663">MHLIRTVLFVAAAFVAIADCKSFKGTDLDESSQQATNANLPNEIEERRGRGGGGGKGRGRGTRGGGEAYRANGIGMFTPFMYSSETPHLDRERDRFYRHMFAKYIKMKKDNQAA</sequence>
<keyword evidence="2" id="KW-0732">Signal</keyword>